<dbReference type="HOGENOM" id="CLU_201310_0_0_6"/>
<protein>
    <submittedName>
        <fullName evidence="1">Uncharacterized protein</fullName>
    </submittedName>
</protein>
<dbReference type="KEGG" id="ypk:y2583"/>
<dbReference type="Proteomes" id="UP000002490">
    <property type="component" value="Chromosome"/>
</dbReference>
<dbReference type="EMBL" id="AE009952">
    <property type="protein sequence ID" value="AAM86138.1"/>
    <property type="molecule type" value="Genomic_DNA"/>
</dbReference>
<evidence type="ECO:0000313" key="2">
    <source>
        <dbReference type="Proteomes" id="UP000002490"/>
    </source>
</evidence>
<reference evidence="1 2" key="1">
    <citation type="journal article" date="2002" name="J. Bacteriol.">
        <title>Genome sequence of Yersinia pestis KIM.</title>
        <authorList>
            <person name="Deng W."/>
            <person name="Burland V."/>
            <person name="Plunkett G.III."/>
            <person name="Boutin A."/>
            <person name="Mayhew G.F."/>
            <person name="Liss P."/>
            <person name="Perna N.T."/>
            <person name="Rose D.J."/>
            <person name="Mau B."/>
            <person name="Zhou S."/>
            <person name="Schwartz D.C."/>
            <person name="Fetherston J.D."/>
            <person name="Lindler L.E."/>
            <person name="Brubaker R.R."/>
            <person name="Plana G.V."/>
            <person name="Straley S.C."/>
            <person name="McDonough K.A."/>
            <person name="Nilles M.L."/>
            <person name="Matson J.S."/>
            <person name="Blattner F.R."/>
            <person name="Perry R.D."/>
        </authorList>
    </citation>
    <scope>NUCLEOTIDE SEQUENCE [LARGE SCALE GENOMIC DNA]</scope>
    <source>
        <strain evidence="2">KIM10+ / Biovar Mediaevalis</strain>
    </source>
</reference>
<sequence length="73" mass="8402">MMNFPLAVVLVAVLVSVRRIFRPLLLIKTKNYLSENKGLNMKEVLTISVLEKSLKDITRYAVNKNDMQLIKII</sequence>
<proteinExistence type="predicted"/>
<dbReference type="DNASU" id="1147530"/>
<accession>Q8CKZ0</accession>
<evidence type="ECO:0000313" key="1">
    <source>
        <dbReference type="EMBL" id="AAM86138.1"/>
    </source>
</evidence>
<dbReference type="AlphaFoldDB" id="Q8CKZ0"/>
<name>Q8CKZ0_YERPE</name>
<gene>
    <name evidence="1" type="ordered locus">y2583</name>
</gene>
<organism evidence="1 2">
    <name type="scientific">Yersinia pestis</name>
    <dbReference type="NCBI Taxonomy" id="632"/>
    <lineage>
        <taxon>Bacteria</taxon>
        <taxon>Pseudomonadati</taxon>
        <taxon>Pseudomonadota</taxon>
        <taxon>Gammaproteobacteria</taxon>
        <taxon>Enterobacterales</taxon>
        <taxon>Yersiniaceae</taxon>
        <taxon>Yersinia</taxon>
    </lineage>
</organism>